<dbReference type="Proteomes" id="UP000224567">
    <property type="component" value="Unassembled WGS sequence"/>
</dbReference>
<evidence type="ECO:0000256" key="1">
    <source>
        <dbReference type="PIRSR" id="PIRSR605959-3"/>
    </source>
</evidence>
<keyword evidence="1 2" id="KW-0460">Magnesium</keyword>
<dbReference type="GO" id="GO:0006572">
    <property type="term" value="P:L-tyrosine catabolic process"/>
    <property type="evidence" value="ECO:0007669"/>
    <property type="project" value="UniProtKB-UniRule"/>
</dbReference>
<dbReference type="GO" id="GO:0004334">
    <property type="term" value="F:fumarylacetoacetase activity"/>
    <property type="evidence" value="ECO:0007669"/>
    <property type="project" value="UniProtKB-UniRule"/>
</dbReference>
<dbReference type="InterPro" id="IPR005959">
    <property type="entry name" value="Fumarylacetoacetase"/>
</dbReference>
<dbReference type="EC" id="3.7.1.2" evidence="2"/>
<protein>
    <recommendedName>
        <fullName evidence="2">Fumarylacetoacetase</fullName>
        <ecNumber evidence="2">3.7.1.2</ecNumber>
    </recommendedName>
    <alternativeName>
        <fullName evidence="2">Fumarylacetoacetate hydrolase</fullName>
    </alternativeName>
</protein>
<keyword evidence="2" id="KW-0378">Hydrolase</keyword>
<dbReference type="GO" id="GO:0046872">
    <property type="term" value="F:metal ion binding"/>
    <property type="evidence" value="ECO:0007669"/>
    <property type="project" value="UniProtKB-UniRule"/>
</dbReference>
<name>A0A2G2VCZ6_CAPBA</name>
<comment type="similarity">
    <text evidence="2">Belongs to the FAH family.</text>
</comment>
<feature type="binding site" evidence="1">
    <location>
        <position position="132"/>
    </location>
    <ligand>
        <name>Mg(2+)</name>
        <dbReference type="ChEBI" id="CHEBI:18420"/>
    </ligand>
</feature>
<dbReference type="SUPFAM" id="SSF56529">
    <property type="entry name" value="FAH"/>
    <property type="match status" value="1"/>
</dbReference>
<dbReference type="PANTHER" id="PTHR43069:SF2">
    <property type="entry name" value="FUMARYLACETOACETASE"/>
    <property type="match status" value="1"/>
</dbReference>
<dbReference type="PANTHER" id="PTHR43069">
    <property type="entry name" value="FUMARYLACETOACETASE"/>
    <property type="match status" value="1"/>
</dbReference>
<dbReference type="GO" id="GO:1902000">
    <property type="term" value="P:homogentisate catabolic process"/>
    <property type="evidence" value="ECO:0007669"/>
    <property type="project" value="TreeGrafter"/>
</dbReference>
<dbReference type="Gene3D" id="3.90.850.10">
    <property type="entry name" value="Fumarylacetoacetase-like, C-terminal domain"/>
    <property type="match status" value="2"/>
</dbReference>
<dbReference type="UniPathway" id="UPA00139">
    <property type="reaction ID" value="UER00341"/>
</dbReference>
<evidence type="ECO:0000256" key="2">
    <source>
        <dbReference type="RuleBase" id="RU366008"/>
    </source>
</evidence>
<comment type="pathway">
    <text evidence="2">Amino-acid degradation; L-phenylalanine degradation; acetoacetate and fumarate from L-phenylalanine: step 6/6.</text>
</comment>
<accession>A0A2G2VCZ6</accession>
<comment type="catalytic activity">
    <reaction evidence="2">
        <text>4-fumarylacetoacetate + H2O = acetoacetate + fumarate + H(+)</text>
        <dbReference type="Rhea" id="RHEA:10244"/>
        <dbReference type="ChEBI" id="CHEBI:13705"/>
        <dbReference type="ChEBI" id="CHEBI:15377"/>
        <dbReference type="ChEBI" id="CHEBI:15378"/>
        <dbReference type="ChEBI" id="CHEBI:18034"/>
        <dbReference type="ChEBI" id="CHEBI:29806"/>
        <dbReference type="EC" id="3.7.1.2"/>
    </reaction>
</comment>
<dbReference type="OrthoDB" id="9971669at2759"/>
<keyword evidence="1 2" id="KW-0479">Metal-binding</keyword>
<keyword evidence="2" id="KW-0585">Phenylalanine catabolism</keyword>
<sequence>MEGSLGDIATAVIRYLPACLDGATEPTLRDNADLRQLALLSMVRHVLGIVMSVSKNVAAHVFHLPIAYLGRASFIVISGTDIIRPRYNTVEQRKVLWDQLRFDVAPVISKRIRDFASCVQDLMLNEITCKGTTISPWIVTLDALEPFACEAPKPNPSPSSDHVEKSSRNYDISLEVSSAPCVHDRV</sequence>
<dbReference type="STRING" id="33114.A0A2G2VCZ6"/>
<organism evidence="3 4">
    <name type="scientific">Capsicum baccatum</name>
    <name type="common">Peruvian pepper</name>
    <dbReference type="NCBI Taxonomy" id="33114"/>
    <lineage>
        <taxon>Eukaryota</taxon>
        <taxon>Viridiplantae</taxon>
        <taxon>Streptophyta</taxon>
        <taxon>Embryophyta</taxon>
        <taxon>Tracheophyta</taxon>
        <taxon>Spermatophyta</taxon>
        <taxon>Magnoliopsida</taxon>
        <taxon>eudicotyledons</taxon>
        <taxon>Gunneridae</taxon>
        <taxon>Pentapetalae</taxon>
        <taxon>asterids</taxon>
        <taxon>lamiids</taxon>
        <taxon>Solanales</taxon>
        <taxon>Solanaceae</taxon>
        <taxon>Solanoideae</taxon>
        <taxon>Capsiceae</taxon>
        <taxon>Capsicum</taxon>
    </lineage>
</organism>
<comment type="caution">
    <text evidence="3">The sequence shown here is derived from an EMBL/GenBank/DDBJ whole genome shotgun (WGS) entry which is preliminary data.</text>
</comment>
<keyword evidence="4" id="KW-1185">Reference proteome</keyword>
<keyword evidence="2" id="KW-0828">Tyrosine catabolism</keyword>
<proteinExistence type="inferred from homology"/>
<reference evidence="3 4" key="1">
    <citation type="journal article" date="2017" name="Genome Biol.">
        <title>New reference genome sequences of hot pepper reveal the massive evolution of plant disease-resistance genes by retroduplication.</title>
        <authorList>
            <person name="Kim S."/>
            <person name="Park J."/>
            <person name="Yeom S.I."/>
            <person name="Kim Y.M."/>
            <person name="Seo E."/>
            <person name="Kim K.T."/>
            <person name="Kim M.S."/>
            <person name="Lee J.M."/>
            <person name="Cheong K."/>
            <person name="Shin H.S."/>
            <person name="Kim S.B."/>
            <person name="Han K."/>
            <person name="Lee J."/>
            <person name="Park M."/>
            <person name="Lee H.A."/>
            <person name="Lee H.Y."/>
            <person name="Lee Y."/>
            <person name="Oh S."/>
            <person name="Lee J.H."/>
            <person name="Choi E."/>
            <person name="Choi E."/>
            <person name="Lee S.E."/>
            <person name="Jeon J."/>
            <person name="Kim H."/>
            <person name="Choi G."/>
            <person name="Song H."/>
            <person name="Lee J."/>
            <person name="Lee S.C."/>
            <person name="Kwon J.K."/>
            <person name="Lee H.Y."/>
            <person name="Koo N."/>
            <person name="Hong Y."/>
            <person name="Kim R.W."/>
            <person name="Kang W.H."/>
            <person name="Huh J.H."/>
            <person name="Kang B.C."/>
            <person name="Yang T.J."/>
            <person name="Lee Y.H."/>
            <person name="Bennetzen J.L."/>
            <person name="Choi D."/>
        </authorList>
    </citation>
    <scope>NUCLEOTIDE SEQUENCE [LARGE SCALE GENOMIC DNA]</scope>
    <source>
        <strain evidence="4">cv. PBC81</strain>
    </source>
</reference>
<comment type="cofactor">
    <cofactor evidence="2">
        <name>Mg(2+)</name>
        <dbReference type="ChEBI" id="CHEBI:18420"/>
    </cofactor>
    <cofactor evidence="2">
        <name>Ca(2+)</name>
        <dbReference type="ChEBI" id="CHEBI:29108"/>
    </cofactor>
</comment>
<dbReference type="EMBL" id="MLFT02000012">
    <property type="protein sequence ID" value="PHT30860.1"/>
    <property type="molecule type" value="Genomic_DNA"/>
</dbReference>
<dbReference type="InterPro" id="IPR036663">
    <property type="entry name" value="Fumarylacetoacetase_C_sf"/>
</dbReference>
<keyword evidence="2" id="KW-0106">Calcium</keyword>
<gene>
    <name evidence="3" type="ORF">CQW23_27197</name>
</gene>
<evidence type="ECO:0000313" key="4">
    <source>
        <dbReference type="Proteomes" id="UP000224567"/>
    </source>
</evidence>
<reference evidence="4" key="2">
    <citation type="journal article" date="2017" name="J. Anim. Genet.">
        <title>Multiple reference genome sequences of hot pepper reveal the massive evolution of plant disease resistance genes by retroduplication.</title>
        <authorList>
            <person name="Kim S."/>
            <person name="Park J."/>
            <person name="Yeom S.-I."/>
            <person name="Kim Y.-M."/>
            <person name="Seo E."/>
            <person name="Kim K.-T."/>
            <person name="Kim M.-S."/>
            <person name="Lee J.M."/>
            <person name="Cheong K."/>
            <person name="Shin H.-S."/>
            <person name="Kim S.-B."/>
            <person name="Han K."/>
            <person name="Lee J."/>
            <person name="Park M."/>
            <person name="Lee H.-A."/>
            <person name="Lee H.-Y."/>
            <person name="Lee Y."/>
            <person name="Oh S."/>
            <person name="Lee J.H."/>
            <person name="Choi E."/>
            <person name="Choi E."/>
            <person name="Lee S.E."/>
            <person name="Jeon J."/>
            <person name="Kim H."/>
            <person name="Choi G."/>
            <person name="Song H."/>
            <person name="Lee J."/>
            <person name="Lee S.-C."/>
            <person name="Kwon J.-K."/>
            <person name="Lee H.-Y."/>
            <person name="Koo N."/>
            <person name="Hong Y."/>
            <person name="Kim R.W."/>
            <person name="Kang W.-H."/>
            <person name="Huh J.H."/>
            <person name="Kang B.-C."/>
            <person name="Yang T.-J."/>
            <person name="Lee Y.-H."/>
            <person name="Bennetzen J.L."/>
            <person name="Choi D."/>
        </authorList>
    </citation>
    <scope>NUCLEOTIDE SEQUENCE [LARGE SCALE GENOMIC DNA]</scope>
    <source>
        <strain evidence="4">cv. PBC81</strain>
    </source>
</reference>
<evidence type="ECO:0000313" key="3">
    <source>
        <dbReference type="EMBL" id="PHT30860.1"/>
    </source>
</evidence>
<dbReference type="GO" id="GO:0006559">
    <property type="term" value="P:L-phenylalanine catabolic process"/>
    <property type="evidence" value="ECO:0007669"/>
    <property type="project" value="UniProtKB-UniRule"/>
</dbReference>
<dbReference type="AlphaFoldDB" id="A0A2G2VCZ6"/>